<gene>
    <name evidence="2" type="ORF">EV192_11693</name>
</gene>
<keyword evidence="1" id="KW-0812">Transmembrane</keyword>
<sequence length="151" mass="16861">MLRDLLLLGHIGFAIIWIGSQIGMHVLAMRVLKASPQRQMDYIDDVEWLGNRLQGPASFMVLIFGVLLVITDPIPAQTLFVIFGVLGWVVVMGIATQYLVRQTKQIRALAGQHGIEAPDVQAKIKTVLRVSWFESILLLLIVFNMIAKPTL</sequence>
<keyword evidence="1" id="KW-1133">Transmembrane helix</keyword>
<dbReference type="AlphaFoldDB" id="A0A4V2S4F1"/>
<evidence type="ECO:0000313" key="2">
    <source>
        <dbReference type="EMBL" id="TCO48040.1"/>
    </source>
</evidence>
<feature type="transmembrane region" description="Helical" evidence="1">
    <location>
        <begin position="6"/>
        <end position="32"/>
    </location>
</feature>
<evidence type="ECO:0000256" key="1">
    <source>
        <dbReference type="SAM" id="Phobius"/>
    </source>
</evidence>
<feature type="transmembrane region" description="Helical" evidence="1">
    <location>
        <begin position="76"/>
        <end position="100"/>
    </location>
</feature>
<keyword evidence="3" id="KW-1185">Reference proteome</keyword>
<organism evidence="2 3">
    <name type="scientific">Actinocrispum wychmicini</name>
    <dbReference type="NCBI Taxonomy" id="1213861"/>
    <lineage>
        <taxon>Bacteria</taxon>
        <taxon>Bacillati</taxon>
        <taxon>Actinomycetota</taxon>
        <taxon>Actinomycetes</taxon>
        <taxon>Pseudonocardiales</taxon>
        <taxon>Pseudonocardiaceae</taxon>
        <taxon>Actinocrispum</taxon>
    </lineage>
</organism>
<keyword evidence="1" id="KW-0472">Membrane</keyword>
<dbReference type="EMBL" id="SLWS01000016">
    <property type="protein sequence ID" value="TCO48040.1"/>
    <property type="molecule type" value="Genomic_DNA"/>
</dbReference>
<evidence type="ECO:0000313" key="3">
    <source>
        <dbReference type="Proteomes" id="UP000295680"/>
    </source>
</evidence>
<dbReference type="Proteomes" id="UP000295680">
    <property type="component" value="Unassembled WGS sequence"/>
</dbReference>
<comment type="caution">
    <text evidence="2">The sequence shown here is derived from an EMBL/GenBank/DDBJ whole genome shotgun (WGS) entry which is preliminary data.</text>
</comment>
<name>A0A4V2S4F1_9PSEU</name>
<proteinExistence type="predicted"/>
<protein>
    <submittedName>
        <fullName evidence="2">Uncharacterized protein</fullName>
    </submittedName>
</protein>
<accession>A0A4V2S4F1</accession>
<feature type="transmembrane region" description="Helical" evidence="1">
    <location>
        <begin position="130"/>
        <end position="147"/>
    </location>
</feature>
<feature type="transmembrane region" description="Helical" evidence="1">
    <location>
        <begin position="53"/>
        <end position="70"/>
    </location>
</feature>
<reference evidence="2 3" key="1">
    <citation type="submission" date="2019-03" db="EMBL/GenBank/DDBJ databases">
        <title>Genomic Encyclopedia of Type Strains, Phase IV (KMG-IV): sequencing the most valuable type-strain genomes for metagenomic binning, comparative biology and taxonomic classification.</title>
        <authorList>
            <person name="Goeker M."/>
        </authorList>
    </citation>
    <scope>NUCLEOTIDE SEQUENCE [LARGE SCALE GENOMIC DNA]</scope>
    <source>
        <strain evidence="2 3">DSM 45934</strain>
    </source>
</reference>
<dbReference type="RefSeq" id="WP_165960979.1">
    <property type="nucleotide sequence ID" value="NZ_SLWS01000016.1"/>
</dbReference>